<gene>
    <name evidence="2" type="ORF">EZS28_054124</name>
</gene>
<sequence length="128" mass="14464">MCLNVEVIKLVQSQKNARGDNGDQIQMIMIDLQQGNGDQGWERPFQGFPQRLNKPPKQIGAKSGQMINSQQGKRTHGIKRYSPEKPMAEILGRKLAVQASTFKPLGQSDISFKFWDLGKFRYLGSDLK</sequence>
<protein>
    <submittedName>
        <fullName evidence="2">Uncharacterized protein</fullName>
    </submittedName>
</protein>
<feature type="region of interest" description="Disordered" evidence="1">
    <location>
        <begin position="56"/>
        <end position="81"/>
    </location>
</feature>
<proteinExistence type="predicted"/>
<dbReference type="EMBL" id="SNRW01044242">
    <property type="protein sequence ID" value="KAA6324980.1"/>
    <property type="molecule type" value="Genomic_DNA"/>
</dbReference>
<dbReference type="AlphaFoldDB" id="A0A5J4QVP0"/>
<dbReference type="Proteomes" id="UP000324800">
    <property type="component" value="Unassembled WGS sequence"/>
</dbReference>
<organism evidence="2 3">
    <name type="scientific">Streblomastix strix</name>
    <dbReference type="NCBI Taxonomy" id="222440"/>
    <lineage>
        <taxon>Eukaryota</taxon>
        <taxon>Metamonada</taxon>
        <taxon>Preaxostyla</taxon>
        <taxon>Oxymonadida</taxon>
        <taxon>Streblomastigidae</taxon>
        <taxon>Streblomastix</taxon>
    </lineage>
</organism>
<reference evidence="2 3" key="1">
    <citation type="submission" date="2019-03" db="EMBL/GenBank/DDBJ databases">
        <title>Single cell metagenomics reveals metabolic interactions within the superorganism composed of flagellate Streblomastix strix and complex community of Bacteroidetes bacteria on its surface.</title>
        <authorList>
            <person name="Treitli S.C."/>
            <person name="Kolisko M."/>
            <person name="Husnik F."/>
            <person name="Keeling P."/>
            <person name="Hampl V."/>
        </authorList>
    </citation>
    <scope>NUCLEOTIDE SEQUENCE [LARGE SCALE GENOMIC DNA]</scope>
    <source>
        <strain evidence="2">ST1C</strain>
    </source>
</reference>
<accession>A0A5J4QVP0</accession>
<name>A0A5J4QVP0_9EUKA</name>
<feature type="non-terminal residue" evidence="2">
    <location>
        <position position="128"/>
    </location>
</feature>
<evidence type="ECO:0000256" key="1">
    <source>
        <dbReference type="SAM" id="MobiDB-lite"/>
    </source>
</evidence>
<evidence type="ECO:0000313" key="2">
    <source>
        <dbReference type="EMBL" id="KAA6324980.1"/>
    </source>
</evidence>
<evidence type="ECO:0000313" key="3">
    <source>
        <dbReference type="Proteomes" id="UP000324800"/>
    </source>
</evidence>
<comment type="caution">
    <text evidence="2">The sequence shown here is derived from an EMBL/GenBank/DDBJ whole genome shotgun (WGS) entry which is preliminary data.</text>
</comment>